<feature type="transmembrane region" description="Helical" evidence="1">
    <location>
        <begin position="96"/>
        <end position="116"/>
    </location>
</feature>
<evidence type="ECO:0000259" key="2">
    <source>
        <dbReference type="Pfam" id="PF01757"/>
    </source>
</evidence>
<dbReference type="Pfam" id="PF01757">
    <property type="entry name" value="Acyl_transf_3"/>
    <property type="match status" value="1"/>
</dbReference>
<dbReference type="GO" id="GO:0016020">
    <property type="term" value="C:membrane"/>
    <property type="evidence" value="ECO:0007669"/>
    <property type="project" value="TreeGrafter"/>
</dbReference>
<dbReference type="InterPro" id="IPR050879">
    <property type="entry name" value="Acyltransferase_3"/>
</dbReference>
<keyword evidence="1" id="KW-1133">Transmembrane helix</keyword>
<gene>
    <name evidence="3" type="ORF">BRPE64_BCDS06580</name>
</gene>
<dbReference type="PATRIC" id="fig|758793.3.peg.3565"/>
<feature type="transmembrane region" description="Helical" evidence="1">
    <location>
        <begin position="21"/>
        <end position="39"/>
    </location>
</feature>
<dbReference type="KEGG" id="buo:BRPE64_BCDS06580"/>
<dbReference type="PANTHER" id="PTHR23028">
    <property type="entry name" value="ACETYLTRANSFERASE"/>
    <property type="match status" value="1"/>
</dbReference>
<feature type="transmembrane region" description="Helical" evidence="1">
    <location>
        <begin position="257"/>
        <end position="276"/>
    </location>
</feature>
<dbReference type="EMBL" id="AP013059">
    <property type="protein sequence ID" value="BAN25319.1"/>
    <property type="molecule type" value="Genomic_DNA"/>
</dbReference>
<keyword evidence="4" id="KW-1185">Reference proteome</keyword>
<feature type="transmembrane region" description="Helical" evidence="1">
    <location>
        <begin position="193"/>
        <end position="215"/>
    </location>
</feature>
<feature type="transmembrane region" description="Helical" evidence="1">
    <location>
        <begin position="345"/>
        <end position="362"/>
    </location>
</feature>
<feature type="transmembrane region" description="Helical" evidence="1">
    <location>
        <begin position="136"/>
        <end position="157"/>
    </location>
</feature>
<feature type="transmembrane region" description="Helical" evidence="1">
    <location>
        <begin position="282"/>
        <end position="300"/>
    </location>
</feature>
<keyword evidence="1" id="KW-0812">Transmembrane</keyword>
<reference evidence="3 4" key="2">
    <citation type="journal article" date="2018" name="Int. J. Syst. Evol. Microbiol.">
        <title>Burkholderia insecticola sp. nov., a gut symbiotic bacterium of the bean bug Riptortus pedestris.</title>
        <authorList>
            <person name="Takeshita K."/>
            <person name="Tamaki H."/>
            <person name="Ohbayashi T."/>
            <person name="Meng X.-Y."/>
            <person name="Sone T."/>
            <person name="Mitani Y."/>
            <person name="Peeters C."/>
            <person name="Kikuchi Y."/>
            <person name="Vandamme P."/>
        </authorList>
    </citation>
    <scope>NUCLEOTIDE SEQUENCE [LARGE SCALE GENOMIC DNA]</scope>
    <source>
        <strain evidence="3">RPE64</strain>
    </source>
</reference>
<sequence length="390" mass="42648">MTKKGIDMGASTKPTGGALPALTSIRFIAAMTVVLSHFAELGLLPMNRAFFDFVDGGRPAVSLFFVLSGFILTYTYREPLASSGPRAFYIARFARIYPVVLFGLALVAPVTAWLLYTGDAARLLQWFALKSSVQLSLVLSLLCQLLLLNAWFPFAAINQPWNGPSDSVSCEAFFYALFPWLLRKLDGQGMQRIVLACAGIWIAQGVGTVLIQSTMPVSRSGFLVVALPLLRIAEFVLGVGAALVFLSLRERRAGRHALGLTSVCVALAALIVLAAWHPFSPVFYVEAPFFALLILGLALLERPVLGLLNARVLVRLGEASYSLYLIHVPIAYIALLAGFDRANGWMVLAFAIWASVAVFRFYEEPMRRAIRTRLTGASAPDFTPLREARE</sequence>
<feature type="transmembrane region" description="Helical" evidence="1">
    <location>
        <begin position="321"/>
        <end position="339"/>
    </location>
</feature>
<accession>R4WLH8</accession>
<evidence type="ECO:0000256" key="1">
    <source>
        <dbReference type="SAM" id="Phobius"/>
    </source>
</evidence>
<protein>
    <submittedName>
        <fullName evidence="3">Acyltransferase 3</fullName>
    </submittedName>
</protein>
<keyword evidence="3" id="KW-0012">Acyltransferase</keyword>
<name>R4WLH8_9BURK</name>
<evidence type="ECO:0000313" key="4">
    <source>
        <dbReference type="Proteomes" id="UP000013966"/>
    </source>
</evidence>
<feature type="domain" description="Acyltransferase 3" evidence="2">
    <location>
        <begin position="21"/>
        <end position="358"/>
    </location>
</feature>
<keyword evidence="3" id="KW-0808">Transferase</keyword>
<feature type="transmembrane region" description="Helical" evidence="1">
    <location>
        <begin position="221"/>
        <end position="245"/>
    </location>
</feature>
<feature type="transmembrane region" description="Helical" evidence="1">
    <location>
        <begin position="59"/>
        <end position="76"/>
    </location>
</feature>
<proteinExistence type="predicted"/>
<evidence type="ECO:0000313" key="3">
    <source>
        <dbReference type="EMBL" id="BAN25319.1"/>
    </source>
</evidence>
<dbReference type="PANTHER" id="PTHR23028:SF53">
    <property type="entry name" value="ACYL_TRANSF_3 DOMAIN-CONTAINING PROTEIN"/>
    <property type="match status" value="1"/>
</dbReference>
<keyword evidence="1" id="KW-0472">Membrane</keyword>
<dbReference type="AlphaFoldDB" id="R4WLH8"/>
<dbReference type="GO" id="GO:0016747">
    <property type="term" value="F:acyltransferase activity, transferring groups other than amino-acyl groups"/>
    <property type="evidence" value="ECO:0007669"/>
    <property type="project" value="InterPro"/>
</dbReference>
<organism evidence="3 4">
    <name type="scientific">Caballeronia insecticola</name>
    <dbReference type="NCBI Taxonomy" id="758793"/>
    <lineage>
        <taxon>Bacteria</taxon>
        <taxon>Pseudomonadati</taxon>
        <taxon>Pseudomonadota</taxon>
        <taxon>Betaproteobacteria</taxon>
        <taxon>Burkholderiales</taxon>
        <taxon>Burkholderiaceae</taxon>
        <taxon>Caballeronia</taxon>
    </lineage>
</organism>
<dbReference type="InterPro" id="IPR002656">
    <property type="entry name" value="Acyl_transf_3_dom"/>
</dbReference>
<dbReference type="HOGENOM" id="CLU_005679_2_1_4"/>
<dbReference type="Proteomes" id="UP000013966">
    <property type="component" value="Chromosome 2"/>
</dbReference>
<reference evidence="3 4" key="1">
    <citation type="journal article" date="2013" name="Genome Announc.">
        <title>Complete Genome Sequence of Burkholderia sp. Strain RPE64, Bacterial Symbiont of the Bean Bug Riptortus pedestris.</title>
        <authorList>
            <person name="Shibata T.F."/>
            <person name="Maeda T."/>
            <person name="Nikoh N."/>
            <person name="Yamaguchi K."/>
            <person name="Oshima K."/>
            <person name="Hattori M."/>
            <person name="Nishiyama T."/>
            <person name="Hasebe M."/>
            <person name="Fukatsu T."/>
            <person name="Kikuchi Y."/>
            <person name="Shigenobu S."/>
        </authorList>
    </citation>
    <scope>NUCLEOTIDE SEQUENCE [LARGE SCALE GENOMIC DNA]</scope>
</reference>
<dbReference type="GO" id="GO:0000271">
    <property type="term" value="P:polysaccharide biosynthetic process"/>
    <property type="evidence" value="ECO:0007669"/>
    <property type="project" value="TreeGrafter"/>
</dbReference>
<dbReference type="STRING" id="758793.BRPE64_BCDS06580"/>